<dbReference type="Pfam" id="PF13193">
    <property type="entry name" value="AMP-binding_C"/>
    <property type="match status" value="1"/>
</dbReference>
<dbReference type="EMBL" id="AHJE01000022">
    <property type="protein sequence ID" value="EHP43203.1"/>
    <property type="molecule type" value="Genomic_DNA"/>
</dbReference>
<dbReference type="GO" id="GO:0031956">
    <property type="term" value="F:medium-chain fatty acid-CoA ligase activity"/>
    <property type="evidence" value="ECO:0007669"/>
    <property type="project" value="TreeGrafter"/>
</dbReference>
<dbReference type="InterPro" id="IPR042099">
    <property type="entry name" value="ANL_N_sf"/>
</dbReference>
<keyword evidence="2 5" id="KW-0436">Ligase</keyword>
<dbReference type="RefSeq" id="WP_006157775.1">
    <property type="nucleotide sequence ID" value="NZ_AHJE01000022.1"/>
</dbReference>
<organism evidence="5 6">
    <name type="scientific">Cupriavidus basilensis OR16</name>
    <dbReference type="NCBI Taxonomy" id="1127483"/>
    <lineage>
        <taxon>Bacteria</taxon>
        <taxon>Pseudomonadati</taxon>
        <taxon>Pseudomonadota</taxon>
        <taxon>Betaproteobacteria</taxon>
        <taxon>Burkholderiales</taxon>
        <taxon>Burkholderiaceae</taxon>
        <taxon>Cupriavidus</taxon>
    </lineage>
</organism>
<accession>H1S2Y8</accession>
<reference evidence="5 6" key="1">
    <citation type="journal article" date="2012" name="J. Bacteriol.">
        <title>De Novo Genome Project of Cupriavidus basilensis OR16.</title>
        <authorList>
            <person name="Cserhati M."/>
            <person name="Kriszt B."/>
            <person name="Szoboszlay S."/>
            <person name="Toth A."/>
            <person name="Szabo I."/>
            <person name="Tancsics A."/>
            <person name="Nagy I."/>
            <person name="Horvath B."/>
            <person name="Nagy I."/>
            <person name="Kukolya J."/>
        </authorList>
    </citation>
    <scope>NUCLEOTIDE SEQUENCE [LARGE SCALE GENOMIC DNA]</scope>
    <source>
        <strain evidence="5 6">OR16</strain>
    </source>
</reference>
<dbReference type="Gene3D" id="3.40.50.12780">
    <property type="entry name" value="N-terminal domain of ligase-like"/>
    <property type="match status" value="1"/>
</dbReference>
<dbReference type="GO" id="GO:0006631">
    <property type="term" value="P:fatty acid metabolic process"/>
    <property type="evidence" value="ECO:0007669"/>
    <property type="project" value="TreeGrafter"/>
</dbReference>
<dbReference type="Proteomes" id="UP000005808">
    <property type="component" value="Unassembled WGS sequence"/>
</dbReference>
<dbReference type="InterPro" id="IPR045851">
    <property type="entry name" value="AMP-bd_C_sf"/>
</dbReference>
<evidence type="ECO:0000259" key="3">
    <source>
        <dbReference type="Pfam" id="PF00501"/>
    </source>
</evidence>
<gene>
    <name evidence="5" type="ORF">OR16_10489</name>
</gene>
<dbReference type="SUPFAM" id="SSF56801">
    <property type="entry name" value="Acetyl-CoA synthetase-like"/>
    <property type="match status" value="1"/>
</dbReference>
<dbReference type="PANTHER" id="PTHR43201">
    <property type="entry name" value="ACYL-COA SYNTHETASE"/>
    <property type="match status" value="1"/>
</dbReference>
<feature type="domain" description="AMP-binding enzyme C-terminal" evidence="4">
    <location>
        <begin position="477"/>
        <end position="554"/>
    </location>
</feature>
<comment type="caution">
    <text evidence="5">The sequence shown here is derived from an EMBL/GenBank/DDBJ whole genome shotgun (WGS) entry which is preliminary data.</text>
</comment>
<dbReference type="InterPro" id="IPR025110">
    <property type="entry name" value="AMP-bd_C"/>
</dbReference>
<evidence type="ECO:0000256" key="1">
    <source>
        <dbReference type="ARBA" id="ARBA00006432"/>
    </source>
</evidence>
<proteinExistence type="inferred from homology"/>
<evidence type="ECO:0000259" key="4">
    <source>
        <dbReference type="Pfam" id="PF13193"/>
    </source>
</evidence>
<dbReference type="Gene3D" id="3.30.300.30">
    <property type="match status" value="1"/>
</dbReference>
<dbReference type="InterPro" id="IPR000873">
    <property type="entry name" value="AMP-dep_synth/lig_dom"/>
</dbReference>
<evidence type="ECO:0000256" key="2">
    <source>
        <dbReference type="ARBA" id="ARBA00022598"/>
    </source>
</evidence>
<comment type="similarity">
    <text evidence="1">Belongs to the ATP-dependent AMP-binding enzyme family.</text>
</comment>
<dbReference type="PANTHER" id="PTHR43201:SF5">
    <property type="entry name" value="MEDIUM-CHAIN ACYL-COA LIGASE ACSF2, MITOCHONDRIAL"/>
    <property type="match status" value="1"/>
</dbReference>
<dbReference type="Pfam" id="PF00501">
    <property type="entry name" value="AMP-binding"/>
    <property type="match status" value="1"/>
</dbReference>
<protein>
    <submittedName>
        <fullName evidence="5">Short-chain-fatty-acid--CoA ligase FadK</fullName>
    </submittedName>
</protein>
<name>H1S2Y8_9BURK</name>
<dbReference type="OrthoDB" id="9766486at2"/>
<feature type="domain" description="AMP-dependent synthetase/ligase" evidence="3">
    <location>
        <begin position="27"/>
        <end position="424"/>
    </location>
</feature>
<dbReference type="AlphaFoldDB" id="H1S2Y8"/>
<evidence type="ECO:0000313" key="6">
    <source>
        <dbReference type="Proteomes" id="UP000005808"/>
    </source>
</evidence>
<evidence type="ECO:0000313" key="5">
    <source>
        <dbReference type="EMBL" id="EHP43203.1"/>
    </source>
</evidence>
<sequence>MILVPQDKIDACTARGWWGTQTLWDLFQRNLAAHPEHEAVVDAPNRQLHMEGAPRRLTYAQLADEALRMASVLSGAGLAKDDVIAVQLPNGVEQFAVYLACARLGIIVTPVPVQYREHELAYILNHVSARAIVTVTQIGKHAHADMALALRQQTPSLAHVFAYGSSPPTGARALERLLREPADAARVEQATQVAAVTANDVFTICWTSGTEARPKGVPRSHNEWLIIAPSIIEAAGLAPGSRLLNPFPFVNMAGLSTNFAAWLQLGGTVVQHHPFDLSVFLQQLREERIDYTVAPPAVLNMLLQNPPLLEGIDFQRLRSIGSGSAPLSDWMVETFHRRFGVQIVNYFGSNEGAALSGNATDIPDPTQRAAFFPRAGVKRFTWSVSTAQKIESRLVDPASGEIIEQGGVPGELRFRGPTIFSRYWNAPELTRGAFDADGFYKTGDLFEIAGENQQFYRYVGRSKDVVIRGGMNISPEELEGLIVGHPKVREVAVVGYPDGLLGERLCACVVARADTAPTLPELVDYLREQHRIATFKLPERLLVLDALPRNPVGKIVKHALRDLLASKEAA</sequence>
<dbReference type="PATRIC" id="fig|1127483.3.peg.2100"/>